<keyword evidence="5" id="KW-0407">Ion channel</keyword>
<dbReference type="Proteomes" id="UP001500751">
    <property type="component" value="Unassembled WGS sequence"/>
</dbReference>
<dbReference type="EMBL" id="BAAAQN010000107">
    <property type="protein sequence ID" value="GAA2066009.1"/>
    <property type="molecule type" value="Genomic_DNA"/>
</dbReference>
<dbReference type="InterPro" id="IPR050721">
    <property type="entry name" value="Trk_Ktr_HKT_K-transport"/>
</dbReference>
<gene>
    <name evidence="5" type="ORF">GCM10009839_92110</name>
</gene>
<dbReference type="SUPFAM" id="SSF51735">
    <property type="entry name" value="NAD(P)-binding Rossmann-fold domains"/>
    <property type="match status" value="1"/>
</dbReference>
<comment type="subcellular location">
    <subcellularLocation>
        <location evidence="1">Cell membrane</location>
        <topology evidence="1">Multi-pass membrane protein</topology>
    </subcellularLocation>
</comment>
<dbReference type="GO" id="GO:0034220">
    <property type="term" value="P:monoatomic ion transmembrane transport"/>
    <property type="evidence" value="ECO:0007669"/>
    <property type="project" value="UniProtKB-KW"/>
</dbReference>
<dbReference type="InterPro" id="IPR013099">
    <property type="entry name" value="K_chnl_dom"/>
</dbReference>
<dbReference type="Gene3D" id="1.10.287.70">
    <property type="match status" value="1"/>
</dbReference>
<keyword evidence="3" id="KW-0472">Membrane</keyword>
<proteinExistence type="predicted"/>
<dbReference type="RefSeq" id="WP_344672105.1">
    <property type="nucleotide sequence ID" value="NZ_BAAAQN010000107.1"/>
</dbReference>
<keyword evidence="3" id="KW-1133">Transmembrane helix</keyword>
<keyword evidence="5" id="KW-0406">Ion transport</keyword>
<feature type="transmembrane region" description="Helical" evidence="3">
    <location>
        <begin position="110"/>
        <end position="127"/>
    </location>
</feature>
<evidence type="ECO:0000259" key="4">
    <source>
        <dbReference type="PROSITE" id="PS51201"/>
    </source>
</evidence>
<name>A0ABN2VRT1_9ACTN</name>
<evidence type="ECO:0000313" key="5">
    <source>
        <dbReference type="EMBL" id="GAA2066009.1"/>
    </source>
</evidence>
<dbReference type="Pfam" id="PF02254">
    <property type="entry name" value="TrkA_N"/>
    <property type="match status" value="1"/>
</dbReference>
<comment type="caution">
    <text evidence="5">The sequence shown here is derived from an EMBL/GenBank/DDBJ whole genome shotgun (WGS) entry which is preliminary data.</text>
</comment>
<dbReference type="Pfam" id="PF07885">
    <property type="entry name" value="Ion_trans_2"/>
    <property type="match status" value="1"/>
</dbReference>
<feature type="transmembrane region" description="Helical" evidence="3">
    <location>
        <begin position="38"/>
        <end position="59"/>
    </location>
</feature>
<protein>
    <submittedName>
        <fullName evidence="5">Potassium channel family protein</fullName>
    </submittedName>
</protein>
<feature type="transmembrane region" description="Helical" evidence="3">
    <location>
        <begin position="71"/>
        <end position="90"/>
    </location>
</feature>
<dbReference type="InterPro" id="IPR036291">
    <property type="entry name" value="NAD(P)-bd_dom_sf"/>
</dbReference>
<evidence type="ECO:0000256" key="3">
    <source>
        <dbReference type="SAM" id="Phobius"/>
    </source>
</evidence>
<evidence type="ECO:0000256" key="2">
    <source>
        <dbReference type="SAM" id="MobiDB-lite"/>
    </source>
</evidence>
<feature type="region of interest" description="Disordered" evidence="2">
    <location>
        <begin position="351"/>
        <end position="383"/>
    </location>
</feature>
<dbReference type="Gene3D" id="3.40.50.720">
    <property type="entry name" value="NAD(P)-binding Rossmann-like Domain"/>
    <property type="match status" value="1"/>
</dbReference>
<dbReference type="PROSITE" id="PS51201">
    <property type="entry name" value="RCK_N"/>
    <property type="match status" value="1"/>
</dbReference>
<feature type="domain" description="RCK N-terminal" evidence="4">
    <location>
        <begin position="144"/>
        <end position="264"/>
    </location>
</feature>
<keyword evidence="6" id="KW-1185">Reference proteome</keyword>
<sequence length="383" mass="40831">MSFPVAPANCDVDFRLLVEASRSTLRIPRRYWGPVPAIALRVGMALSMVLLAAVVVYLGRGGYRDSAGHPVGWLTAFYYSVVTLTTIGYGDVVPVTDRARLVNCLVITPLRLGFLFLLVGTTLRALTERTRAEWREQKWRRKVRGHALVIGYGTKGRAAVATLLVNGYRARDIVVVDCDPKTVSDANRAGLVGIVGDGTRRAVLERAEIGKAAHVLVTAGRDDTAVLAVLTARRLNPKVLITASVNQTENGPLLREGGAAVVVTSSETAGGLVGEAAVNPTVGTVIERMISGNLDLRIVERPPAPAEVGLVPQQVRESVVSVVRGGEPIPYDDPGLGPIRSDDQLVVVRSTASAPVDAGTGTGTGGRWFRRPRFTGSDDDDAE</sequence>
<keyword evidence="5" id="KW-0813">Transport</keyword>
<dbReference type="InterPro" id="IPR003148">
    <property type="entry name" value="RCK_N"/>
</dbReference>
<reference evidence="5 6" key="1">
    <citation type="journal article" date="2019" name="Int. J. Syst. Evol. Microbiol.">
        <title>The Global Catalogue of Microorganisms (GCM) 10K type strain sequencing project: providing services to taxonomists for standard genome sequencing and annotation.</title>
        <authorList>
            <consortium name="The Broad Institute Genomics Platform"/>
            <consortium name="The Broad Institute Genome Sequencing Center for Infectious Disease"/>
            <person name="Wu L."/>
            <person name="Ma J."/>
        </authorList>
    </citation>
    <scope>NUCLEOTIDE SEQUENCE [LARGE SCALE GENOMIC DNA]</scope>
    <source>
        <strain evidence="5 6">JCM 16014</strain>
    </source>
</reference>
<dbReference type="PANTHER" id="PTHR43833">
    <property type="entry name" value="POTASSIUM CHANNEL PROTEIN 2-RELATED-RELATED"/>
    <property type="match status" value="1"/>
</dbReference>
<evidence type="ECO:0000256" key="1">
    <source>
        <dbReference type="ARBA" id="ARBA00004651"/>
    </source>
</evidence>
<dbReference type="PANTHER" id="PTHR43833:SF9">
    <property type="entry name" value="POTASSIUM CHANNEL PROTEIN YUGO-RELATED"/>
    <property type="match status" value="1"/>
</dbReference>
<dbReference type="SUPFAM" id="SSF81324">
    <property type="entry name" value="Voltage-gated potassium channels"/>
    <property type="match status" value="1"/>
</dbReference>
<evidence type="ECO:0000313" key="6">
    <source>
        <dbReference type="Proteomes" id="UP001500751"/>
    </source>
</evidence>
<accession>A0ABN2VRT1</accession>
<keyword evidence="3" id="KW-0812">Transmembrane</keyword>
<organism evidence="5 6">
    <name type="scientific">Catenulispora yoronensis</name>
    <dbReference type="NCBI Taxonomy" id="450799"/>
    <lineage>
        <taxon>Bacteria</taxon>
        <taxon>Bacillati</taxon>
        <taxon>Actinomycetota</taxon>
        <taxon>Actinomycetes</taxon>
        <taxon>Catenulisporales</taxon>
        <taxon>Catenulisporaceae</taxon>
        <taxon>Catenulispora</taxon>
    </lineage>
</organism>